<protein>
    <recommendedName>
        <fullName evidence="4">Cation transport regulator ChaB</fullName>
    </recommendedName>
</protein>
<accession>K9GU88</accession>
<evidence type="ECO:0000313" key="3">
    <source>
        <dbReference type="Proteomes" id="UP000009881"/>
    </source>
</evidence>
<dbReference type="Pfam" id="PF06150">
    <property type="entry name" value="ChaB"/>
    <property type="match status" value="1"/>
</dbReference>
<evidence type="ECO:0000256" key="1">
    <source>
        <dbReference type="SAM" id="MobiDB-lite"/>
    </source>
</evidence>
<dbReference type="SUPFAM" id="SSF140376">
    <property type="entry name" value="ChaB-like"/>
    <property type="match status" value="1"/>
</dbReference>
<dbReference type="Proteomes" id="UP000009881">
    <property type="component" value="Unassembled WGS sequence"/>
</dbReference>
<evidence type="ECO:0000313" key="2">
    <source>
        <dbReference type="EMBL" id="EKV28717.1"/>
    </source>
</evidence>
<organism evidence="2 3">
    <name type="scientific">Caenispirillum salinarum AK4</name>
    <dbReference type="NCBI Taxonomy" id="1238182"/>
    <lineage>
        <taxon>Bacteria</taxon>
        <taxon>Pseudomonadati</taxon>
        <taxon>Pseudomonadota</taxon>
        <taxon>Alphaproteobacteria</taxon>
        <taxon>Rhodospirillales</taxon>
        <taxon>Novispirillaceae</taxon>
        <taxon>Caenispirillum</taxon>
    </lineage>
</organism>
<sequence>MTYTSPTELPPDVRDALPELGQELYMTAFNEAEGRGDRDPARAAWEEVEKRYQSTPDGRWEMRTEHGNPGAGGGVRGPLEESQPRGIKRREHTGSSAEDPSPLDQRVSQPSTDKPEGNKT</sequence>
<name>K9GU88_9PROT</name>
<reference evidence="2 3" key="1">
    <citation type="journal article" date="2013" name="Genome Announc.">
        <title>Draft Genome Sequence of an Alphaproteobacterium, Caenispirillum salinarum AK4(T), Isolated from a Solar Saltern.</title>
        <authorList>
            <person name="Khatri I."/>
            <person name="Singh A."/>
            <person name="Korpole S."/>
            <person name="Pinnaka A.K."/>
            <person name="Subramanian S."/>
        </authorList>
    </citation>
    <scope>NUCLEOTIDE SEQUENCE [LARGE SCALE GENOMIC DNA]</scope>
    <source>
        <strain evidence="2 3">AK4</strain>
    </source>
</reference>
<proteinExistence type="predicted"/>
<dbReference type="InterPro" id="IPR037205">
    <property type="entry name" value="ChaB_sf"/>
</dbReference>
<feature type="compositionally biased region" description="Basic and acidic residues" evidence="1">
    <location>
        <begin position="32"/>
        <end position="66"/>
    </location>
</feature>
<gene>
    <name evidence="2" type="ORF">C882_0929</name>
</gene>
<comment type="caution">
    <text evidence="2">The sequence shown here is derived from an EMBL/GenBank/DDBJ whole genome shotgun (WGS) entry which is preliminary data.</text>
</comment>
<feature type="region of interest" description="Disordered" evidence="1">
    <location>
        <begin position="29"/>
        <end position="120"/>
    </location>
</feature>
<dbReference type="RefSeq" id="WP_009541585.1">
    <property type="nucleotide sequence ID" value="NZ_ANHY01000015.1"/>
</dbReference>
<dbReference type="InterPro" id="IPR009317">
    <property type="entry name" value="ChaB"/>
</dbReference>
<dbReference type="OrthoDB" id="73307at2"/>
<dbReference type="Gene3D" id="1.10.1740.70">
    <property type="entry name" value="ChaB"/>
    <property type="match status" value="1"/>
</dbReference>
<keyword evidence="3" id="KW-1185">Reference proteome</keyword>
<dbReference type="AlphaFoldDB" id="K9GU88"/>
<evidence type="ECO:0008006" key="4">
    <source>
        <dbReference type="Google" id="ProtNLM"/>
    </source>
</evidence>
<dbReference type="EMBL" id="ANHY01000015">
    <property type="protein sequence ID" value="EKV28717.1"/>
    <property type="molecule type" value="Genomic_DNA"/>
</dbReference>